<dbReference type="RefSeq" id="WP_348758808.1">
    <property type="nucleotide sequence ID" value="NZ_OZ026884.1"/>
</dbReference>
<sequence length="662" mass="74319">MSTILFKDKLRGYGQWREQLSQAIEQYRLWLDRYQLNSEGFNEAIANMLEGLRSDRIVLAFAAEFSRGKTELINALFFSDTGVRLLPSSPGRTTMCPTEIFYDPEGGNYIRLLGIESRLTDVPLSEYKRHQRSWMQIDLDCDSPVQMQEAFRELAATKRVSVAEARKLGLYNEDTHLPLGEEPDTVEIPCWRHALISFPHHLLQEGLTILDTPGLNALGAEPELTLQMLPKAQAVIFVLAADTGVTKSDLDMWRNHVRGSRQGQKKGGLAVVLNKIDSMWGDLQGEDSIERSIRAQIESVAKILDVDEQVVFPMSAKQALLAKVKGDAALLEKSRLKAFEDFLAEHVVRERQNLVLESIVQGLGHLVRESASSLEAQIGDAERQIGDLRQLDVNNKSKLAQLMAETRDQQSRYLAGVDQFQASRRVFAVQAKMLVDALAPEKIDEIIKRTRKQMAGSLTTVGMKAAMKSVLDELRAVLLSAVTICEETRKLVKGIYAKFQQEHGTAELKPPLLSLKQYQAELEQVFEEGETFRTSASSTLMEQSAVVIKLYTTTIARARGLFEQAYKDAIGWTTMALVPLVHQIKDHKRLIESRLEVLRKVNETGTSLDNEIAALTKSLAQLRQQYAELAAIRRALQLDSVETPSLETDTQDYRPTPRAMAN</sequence>
<keyword evidence="1" id="KW-0175">Coiled coil</keyword>
<feature type="coiled-coil region" evidence="1">
    <location>
        <begin position="605"/>
        <end position="639"/>
    </location>
</feature>
<dbReference type="InterPro" id="IPR027417">
    <property type="entry name" value="P-loop_NTPase"/>
</dbReference>
<proteinExistence type="predicted"/>
<dbReference type="PANTHER" id="PTHR43681">
    <property type="entry name" value="TRANSMEMBRANE GTPASE FZO"/>
    <property type="match status" value="1"/>
</dbReference>
<dbReference type="PANTHER" id="PTHR43681:SF1">
    <property type="entry name" value="SARCALUMENIN"/>
    <property type="match status" value="1"/>
</dbReference>
<feature type="domain" description="Dynamin N-terminal" evidence="2">
    <location>
        <begin position="64"/>
        <end position="275"/>
    </location>
</feature>
<dbReference type="SUPFAM" id="SSF52540">
    <property type="entry name" value="P-loop containing nucleoside triphosphate hydrolases"/>
    <property type="match status" value="1"/>
</dbReference>
<evidence type="ECO:0000313" key="3">
    <source>
        <dbReference type="EMBL" id="CAL1239224.1"/>
    </source>
</evidence>
<gene>
    <name evidence="3" type="ORF">MECH1_V1_0448</name>
</gene>
<dbReference type="Proteomes" id="UP001497493">
    <property type="component" value="Chromosome"/>
</dbReference>
<dbReference type="Pfam" id="PF00350">
    <property type="entry name" value="Dynamin_N"/>
    <property type="match status" value="1"/>
</dbReference>
<evidence type="ECO:0000256" key="1">
    <source>
        <dbReference type="SAM" id="Coils"/>
    </source>
</evidence>
<name>A0ABP1C514_9GAMM</name>
<keyword evidence="4" id="KW-1185">Reference proteome</keyword>
<evidence type="ECO:0000259" key="2">
    <source>
        <dbReference type="Pfam" id="PF00350"/>
    </source>
</evidence>
<protein>
    <submittedName>
        <fullName evidence="3">Dynamin family protein</fullName>
    </submittedName>
</protein>
<evidence type="ECO:0000313" key="4">
    <source>
        <dbReference type="Proteomes" id="UP001497493"/>
    </source>
</evidence>
<reference evidence="3 4" key="1">
    <citation type="submission" date="2024-04" db="EMBL/GenBank/DDBJ databases">
        <authorList>
            <person name="Cremers G."/>
        </authorList>
    </citation>
    <scope>NUCLEOTIDE SEQUENCE [LARGE SCALE GENOMIC DNA]</scope>
    <source>
        <strain evidence="3">MeCH1-AG</strain>
    </source>
</reference>
<dbReference type="InterPro" id="IPR045063">
    <property type="entry name" value="Dynamin_N"/>
</dbReference>
<dbReference type="Gene3D" id="3.40.50.300">
    <property type="entry name" value="P-loop containing nucleotide triphosphate hydrolases"/>
    <property type="match status" value="1"/>
</dbReference>
<dbReference type="InterPro" id="IPR051943">
    <property type="entry name" value="TRAFAC_Dynamin-like_GTPase"/>
</dbReference>
<accession>A0ABP1C514</accession>
<organism evidence="3 4">
    <name type="scientific">Candidatus Methylocalor cossyra</name>
    <dbReference type="NCBI Taxonomy" id="3108543"/>
    <lineage>
        <taxon>Bacteria</taxon>
        <taxon>Pseudomonadati</taxon>
        <taxon>Pseudomonadota</taxon>
        <taxon>Gammaproteobacteria</taxon>
        <taxon>Methylococcales</taxon>
        <taxon>Methylococcaceae</taxon>
        <taxon>Candidatus Methylocalor</taxon>
    </lineage>
</organism>
<dbReference type="EMBL" id="OZ026884">
    <property type="protein sequence ID" value="CAL1239224.1"/>
    <property type="molecule type" value="Genomic_DNA"/>
</dbReference>